<evidence type="ECO:0000256" key="1">
    <source>
        <dbReference type="SAM" id="MobiDB-lite"/>
    </source>
</evidence>
<dbReference type="HOGENOM" id="CLU_600186_0_0_1"/>
<feature type="region of interest" description="Disordered" evidence="1">
    <location>
        <begin position="87"/>
        <end position="108"/>
    </location>
</feature>
<reference evidence="2 3" key="1">
    <citation type="journal article" date="2012" name="Eukaryot. Cell">
        <title>Genome sequence of the Trichosporon asahii environmental strain CBS 8904.</title>
        <authorList>
            <person name="Yang R.Y."/>
            <person name="Li H.T."/>
            <person name="Zhu H."/>
            <person name="Zhou G.P."/>
            <person name="Wang M."/>
            <person name="Wang L."/>
        </authorList>
    </citation>
    <scope>NUCLEOTIDE SEQUENCE [LARGE SCALE GENOMIC DNA]</scope>
    <source>
        <strain evidence="2 3">CBS 8904</strain>
    </source>
</reference>
<protein>
    <submittedName>
        <fullName evidence="2">Uncharacterized protein</fullName>
    </submittedName>
</protein>
<dbReference type="InParanoid" id="K1VHT0"/>
<accession>K1VHT0</accession>
<dbReference type="STRING" id="1220162.K1VHT0"/>
<dbReference type="EMBL" id="AMBO01000384">
    <property type="protein sequence ID" value="EKC98661.1"/>
    <property type="molecule type" value="Genomic_DNA"/>
</dbReference>
<sequence>MSRLVRLSRPLARAPRRAYSDLSHTTLPKMPPTMPREDYASPTMYAFNMLGKTVKYIVIGGAGLAALSFAGWEAAHLYIEHQMPSAKSKPGSHGWEEENTSWTGEDGGTTSKLSWKARMALRAAWLCWEKGAGVPGAISTRQSIHPQLSGAIGGLNKIDRGYELAEQYIDVAIKDAEKRGMVFPPHEGADPVALDLVTLKASILERMGTPDTLEQARELYEDVARTPKPQTELNQALSIRLALKLSDLANRAGDSADAAKWRQWGLQTAGVQIPEPPKSSWWSKPKPEPVTVPELGAPVRRATVALLLSDSALAAQSGDLDYAAREHEVIRAMVPTPERLVTPNNTNAPEVLHSVWLAQRRALLDLYRGSVAHAQDRKSTAPLATIALAAEESDAVIAALEPLPAAYKGPLLVPAERLRREALQTGAEAHFTEGVLEEKQGTEPALLKALASFERAMSLAALESGSSDIRGEKEDEGVGRSPEWTRYARAYDRVKAKLQ</sequence>
<dbReference type="OMA" id="WEEENTS"/>
<gene>
    <name evidence="2" type="ORF">A1Q2_07021</name>
</gene>
<dbReference type="Proteomes" id="UP000006757">
    <property type="component" value="Unassembled WGS sequence"/>
</dbReference>
<dbReference type="AlphaFoldDB" id="K1VHT0"/>
<evidence type="ECO:0000313" key="2">
    <source>
        <dbReference type="EMBL" id="EKC98661.1"/>
    </source>
</evidence>
<dbReference type="eggNOG" id="ENOG502S6S8">
    <property type="taxonomic scope" value="Eukaryota"/>
</dbReference>
<dbReference type="OrthoDB" id="2524554at2759"/>
<proteinExistence type="predicted"/>
<keyword evidence="3" id="KW-1185">Reference proteome</keyword>
<organism evidence="2 3">
    <name type="scientific">Trichosporon asahii var. asahii (strain CBS 8904)</name>
    <name type="common">Yeast</name>
    <dbReference type="NCBI Taxonomy" id="1220162"/>
    <lineage>
        <taxon>Eukaryota</taxon>
        <taxon>Fungi</taxon>
        <taxon>Dikarya</taxon>
        <taxon>Basidiomycota</taxon>
        <taxon>Agaricomycotina</taxon>
        <taxon>Tremellomycetes</taxon>
        <taxon>Trichosporonales</taxon>
        <taxon>Trichosporonaceae</taxon>
        <taxon>Trichosporon</taxon>
    </lineage>
</organism>
<evidence type="ECO:0000313" key="3">
    <source>
        <dbReference type="Proteomes" id="UP000006757"/>
    </source>
</evidence>
<name>K1VHT0_TRIAC</name>
<comment type="caution">
    <text evidence="2">The sequence shown here is derived from an EMBL/GenBank/DDBJ whole genome shotgun (WGS) entry which is preliminary data.</text>
</comment>